<accession>A0A0C2YBP6</accession>
<evidence type="ECO:0000256" key="3">
    <source>
        <dbReference type="ARBA" id="ARBA00022692"/>
    </source>
</evidence>
<organism evidence="7 8">
    <name type="scientific">Paramagnetospirillum magnetotacticum MS-1</name>
    <dbReference type="NCBI Taxonomy" id="272627"/>
    <lineage>
        <taxon>Bacteria</taxon>
        <taxon>Pseudomonadati</taxon>
        <taxon>Pseudomonadota</taxon>
        <taxon>Alphaproteobacteria</taxon>
        <taxon>Rhodospirillales</taxon>
        <taxon>Magnetospirillaceae</taxon>
        <taxon>Paramagnetospirillum</taxon>
    </lineage>
</organism>
<dbReference type="STRING" id="272627.CCC_00200"/>
<evidence type="ECO:0000256" key="1">
    <source>
        <dbReference type="ARBA" id="ARBA00004651"/>
    </source>
</evidence>
<dbReference type="AlphaFoldDB" id="A0A0C2YBP6"/>
<name>A0A0C2YBP6_PARME</name>
<evidence type="ECO:0000256" key="4">
    <source>
        <dbReference type="ARBA" id="ARBA00022989"/>
    </source>
</evidence>
<keyword evidence="8" id="KW-1185">Reference proteome</keyword>
<evidence type="ECO:0000313" key="8">
    <source>
        <dbReference type="Proteomes" id="UP000031971"/>
    </source>
</evidence>
<reference evidence="7 8" key="1">
    <citation type="submission" date="2015-01" db="EMBL/GenBank/DDBJ databases">
        <title>Genome Sequence of Magnetospirillum magnetotacticum Strain MS-1.</title>
        <authorList>
            <person name="Marinov G.K."/>
            <person name="Smalley M.D."/>
            <person name="DeSalvo G."/>
        </authorList>
    </citation>
    <scope>NUCLEOTIDE SEQUENCE [LARGE SCALE GENOMIC DNA]</scope>
    <source>
        <strain evidence="7 8">MS-1</strain>
    </source>
</reference>
<dbReference type="InterPro" id="IPR033480">
    <property type="entry name" value="sCache_2"/>
</dbReference>
<evidence type="ECO:0000259" key="6">
    <source>
        <dbReference type="Pfam" id="PF17200"/>
    </source>
</evidence>
<proteinExistence type="predicted"/>
<comment type="caution">
    <text evidence="7">The sequence shown here is derived from an EMBL/GenBank/DDBJ whole genome shotgun (WGS) entry which is preliminary data.</text>
</comment>
<dbReference type="Gene3D" id="3.30.450.20">
    <property type="entry name" value="PAS domain"/>
    <property type="match status" value="1"/>
</dbReference>
<feature type="domain" description="Single Cache" evidence="6">
    <location>
        <begin position="52"/>
        <end position="130"/>
    </location>
</feature>
<dbReference type="Proteomes" id="UP000031971">
    <property type="component" value="Unassembled WGS sequence"/>
</dbReference>
<evidence type="ECO:0000313" key="7">
    <source>
        <dbReference type="EMBL" id="KIL97139.1"/>
    </source>
</evidence>
<comment type="subcellular location">
    <subcellularLocation>
        <location evidence="1">Cell membrane</location>
        <topology evidence="1">Multi-pass membrane protein</topology>
    </subcellularLocation>
</comment>
<protein>
    <recommendedName>
        <fullName evidence="6">Single Cache domain-containing protein</fullName>
    </recommendedName>
</protein>
<keyword evidence="2" id="KW-1003">Cell membrane</keyword>
<dbReference type="RefSeq" id="WP_009870004.1">
    <property type="nucleotide sequence ID" value="NZ_JXSL01000030.1"/>
</dbReference>
<keyword evidence="3" id="KW-0812">Transmembrane</keyword>
<keyword evidence="4" id="KW-1133">Transmembrane helix</keyword>
<keyword evidence="5" id="KW-0472">Membrane</keyword>
<dbReference type="GO" id="GO:0005886">
    <property type="term" value="C:plasma membrane"/>
    <property type="evidence" value="ECO:0007669"/>
    <property type="project" value="UniProtKB-SubCell"/>
</dbReference>
<dbReference type="Pfam" id="PF17200">
    <property type="entry name" value="sCache_2"/>
    <property type="match status" value="1"/>
</dbReference>
<evidence type="ECO:0000256" key="2">
    <source>
        <dbReference type="ARBA" id="ARBA00022475"/>
    </source>
</evidence>
<gene>
    <name evidence="7" type="ORF">CCC_00200</name>
</gene>
<sequence>MTAPAWAQTCTQEVGRRAVQRAVETISRLGVEAAKGVLEARDGGFSCGPYTVTVMDYKGKWLIAPDSRDLEGRNVASFNDGAATNFMMGLISAARQTHGEIQTMLTTDSGPDGPVHKALYCADIPRRSVVVYGAFILK</sequence>
<dbReference type="EMBL" id="JXSL01000030">
    <property type="protein sequence ID" value="KIL97139.1"/>
    <property type="molecule type" value="Genomic_DNA"/>
</dbReference>
<evidence type="ECO:0000256" key="5">
    <source>
        <dbReference type="ARBA" id="ARBA00023136"/>
    </source>
</evidence>